<dbReference type="Gene3D" id="2.60.120.290">
    <property type="entry name" value="Spermadhesin, CUB domain"/>
    <property type="match status" value="1"/>
</dbReference>
<keyword evidence="5" id="KW-1185">Reference proteome</keyword>
<dbReference type="InterPro" id="IPR035914">
    <property type="entry name" value="Sperma_CUB_dom_sf"/>
</dbReference>
<dbReference type="SUPFAM" id="SSF49854">
    <property type="entry name" value="Spermadhesin, CUB domain"/>
    <property type="match status" value="1"/>
</dbReference>
<evidence type="ECO:0000256" key="1">
    <source>
        <dbReference type="ARBA" id="ARBA00023157"/>
    </source>
</evidence>
<protein>
    <submittedName>
        <fullName evidence="4">Oidioi.mRNA.OKI2018_I69.PAR.g9612.t1.cds</fullName>
    </submittedName>
</protein>
<evidence type="ECO:0000256" key="2">
    <source>
        <dbReference type="PROSITE-ProRule" id="PRU00059"/>
    </source>
</evidence>
<organism evidence="4 5">
    <name type="scientific">Oikopleura dioica</name>
    <name type="common">Tunicate</name>
    <dbReference type="NCBI Taxonomy" id="34765"/>
    <lineage>
        <taxon>Eukaryota</taxon>
        <taxon>Metazoa</taxon>
        <taxon>Chordata</taxon>
        <taxon>Tunicata</taxon>
        <taxon>Appendicularia</taxon>
        <taxon>Copelata</taxon>
        <taxon>Oikopleuridae</taxon>
        <taxon>Oikopleura</taxon>
    </lineage>
</organism>
<proteinExistence type="predicted"/>
<keyword evidence="1" id="KW-1015">Disulfide bond</keyword>
<name>A0ABN7RLF2_OIKDI</name>
<feature type="domain" description="CUB" evidence="3">
    <location>
        <begin position="27"/>
        <end position="112"/>
    </location>
</feature>
<sequence length="307" mass="35790">MKIFQFFTIAAANARRDESNRSEFSDCGGLTELSMDMNSVEIFSPVNHTMSDDSSIFYPSNTFCEWNIQDKCAESFRIDTTYFDIEEHHRCDWDSLTITNGDSTYNSTFCNRFKNLDNDYWGEPESWAEFEDLVPGEPTMINHRGFHLSVTSVQDDSVCSPTIDDTPSIQMIDSFTKLRDILDNTMAEAITRKPEQKMKQFRRVAERFSWFYEHTFDSCENSTNAPFGTKKWTIPEIGADICGSFISLMDSAMEFYDHKVCLDRIHLKENRRAKRRNEKIADDFRRSKKVFNRLLKALDCPQRLDVN</sequence>
<evidence type="ECO:0000313" key="4">
    <source>
        <dbReference type="EMBL" id="CAG5080487.1"/>
    </source>
</evidence>
<reference evidence="4 5" key="1">
    <citation type="submission" date="2021-04" db="EMBL/GenBank/DDBJ databases">
        <authorList>
            <person name="Bliznina A."/>
        </authorList>
    </citation>
    <scope>NUCLEOTIDE SEQUENCE [LARGE SCALE GENOMIC DNA]</scope>
</reference>
<evidence type="ECO:0000259" key="3">
    <source>
        <dbReference type="PROSITE" id="PS01180"/>
    </source>
</evidence>
<dbReference type="CDD" id="cd00041">
    <property type="entry name" value="CUB"/>
    <property type="match status" value="1"/>
</dbReference>
<gene>
    <name evidence="4" type="ORF">OKIOD_LOCUS1170</name>
</gene>
<dbReference type="EMBL" id="OU015568">
    <property type="protein sequence ID" value="CAG5080487.1"/>
    <property type="molecule type" value="Genomic_DNA"/>
</dbReference>
<dbReference type="Proteomes" id="UP001158576">
    <property type="component" value="Chromosome PAR"/>
</dbReference>
<evidence type="ECO:0000313" key="5">
    <source>
        <dbReference type="Proteomes" id="UP001158576"/>
    </source>
</evidence>
<dbReference type="Pfam" id="PF00431">
    <property type="entry name" value="CUB"/>
    <property type="match status" value="1"/>
</dbReference>
<accession>A0ABN7RLF2</accession>
<dbReference type="InterPro" id="IPR000859">
    <property type="entry name" value="CUB_dom"/>
</dbReference>
<comment type="caution">
    <text evidence="2">Lacks conserved residue(s) required for the propagation of feature annotation.</text>
</comment>
<dbReference type="PROSITE" id="PS01180">
    <property type="entry name" value="CUB"/>
    <property type="match status" value="1"/>
</dbReference>